<dbReference type="GO" id="GO:0009252">
    <property type="term" value="P:peptidoglycan biosynthetic process"/>
    <property type="evidence" value="ECO:0007669"/>
    <property type="project" value="UniProtKB-UniRule"/>
</dbReference>
<keyword evidence="1 11" id="KW-1003">Cell membrane</keyword>
<evidence type="ECO:0000256" key="3">
    <source>
        <dbReference type="ARBA" id="ARBA00022676"/>
    </source>
</evidence>
<comment type="caution">
    <text evidence="13">The sequence shown here is derived from an EMBL/GenBank/DDBJ whole genome shotgun (WGS) entry which is preliminary data.</text>
</comment>
<evidence type="ECO:0000256" key="6">
    <source>
        <dbReference type="ARBA" id="ARBA00022960"/>
    </source>
</evidence>
<dbReference type="GO" id="GO:0008955">
    <property type="term" value="F:peptidoglycan glycosyltransferase activity"/>
    <property type="evidence" value="ECO:0007669"/>
    <property type="project" value="UniProtKB-UniRule"/>
</dbReference>
<keyword evidence="6 11" id="KW-0133">Cell shape</keyword>
<dbReference type="HAMAP" id="MF_00766">
    <property type="entry name" value="PGT_MtgA"/>
    <property type="match status" value="1"/>
</dbReference>
<keyword evidence="10 11" id="KW-0961">Cell wall biogenesis/degradation</keyword>
<evidence type="ECO:0000256" key="4">
    <source>
        <dbReference type="ARBA" id="ARBA00022679"/>
    </source>
</evidence>
<comment type="pathway">
    <text evidence="11">Cell wall biogenesis; peptidoglycan biosynthesis.</text>
</comment>
<proteinExistence type="inferred from homology"/>
<evidence type="ECO:0000256" key="1">
    <source>
        <dbReference type="ARBA" id="ARBA00022475"/>
    </source>
</evidence>
<dbReference type="InterPro" id="IPR023346">
    <property type="entry name" value="Lysozyme-like_dom_sf"/>
</dbReference>
<dbReference type="NCBIfam" id="TIGR02070">
    <property type="entry name" value="mono_pep_trsgly"/>
    <property type="match status" value="1"/>
</dbReference>
<evidence type="ECO:0000256" key="9">
    <source>
        <dbReference type="ARBA" id="ARBA00023136"/>
    </source>
</evidence>
<dbReference type="GO" id="GO:0009274">
    <property type="term" value="C:peptidoglycan-based cell wall"/>
    <property type="evidence" value="ECO:0007669"/>
    <property type="project" value="InterPro"/>
</dbReference>
<dbReference type="PANTHER" id="PTHR30400:SF0">
    <property type="entry name" value="BIOSYNTHETIC PEPTIDOGLYCAN TRANSGLYCOSYLASE"/>
    <property type="match status" value="1"/>
</dbReference>
<dbReference type="GO" id="GO:0016763">
    <property type="term" value="F:pentosyltransferase activity"/>
    <property type="evidence" value="ECO:0007669"/>
    <property type="project" value="InterPro"/>
</dbReference>
<comment type="subcellular location">
    <subcellularLocation>
        <location evidence="11">Cell inner membrane</location>
        <topology evidence="11">Single-pass membrane protein</topology>
    </subcellularLocation>
</comment>
<dbReference type="Gene3D" id="1.10.3810.10">
    <property type="entry name" value="Biosynthetic peptidoglycan transglycosylase-like"/>
    <property type="match status" value="1"/>
</dbReference>
<dbReference type="GO" id="GO:0008360">
    <property type="term" value="P:regulation of cell shape"/>
    <property type="evidence" value="ECO:0007669"/>
    <property type="project" value="UniProtKB-KW"/>
</dbReference>
<feature type="transmembrane region" description="Helical" evidence="11">
    <location>
        <begin position="20"/>
        <end position="44"/>
    </location>
</feature>
<evidence type="ECO:0000256" key="10">
    <source>
        <dbReference type="ARBA" id="ARBA00023316"/>
    </source>
</evidence>
<dbReference type="RefSeq" id="WP_253473349.1">
    <property type="nucleotide sequence ID" value="NZ_JALJXV010000001.1"/>
</dbReference>
<evidence type="ECO:0000256" key="5">
    <source>
        <dbReference type="ARBA" id="ARBA00022692"/>
    </source>
</evidence>
<dbReference type="Pfam" id="PF00912">
    <property type="entry name" value="Transgly"/>
    <property type="match status" value="1"/>
</dbReference>
<keyword evidence="4 11" id="KW-0808">Transferase</keyword>
<evidence type="ECO:0000256" key="11">
    <source>
        <dbReference type="HAMAP-Rule" id="MF_00766"/>
    </source>
</evidence>
<dbReference type="GO" id="GO:0071555">
    <property type="term" value="P:cell wall organization"/>
    <property type="evidence" value="ECO:0007669"/>
    <property type="project" value="UniProtKB-KW"/>
</dbReference>
<comment type="catalytic activity">
    <reaction evidence="11">
        <text>[GlcNAc-(1-&gt;4)-Mur2Ac(oyl-L-Ala-gamma-D-Glu-L-Lys-D-Ala-D-Ala)](n)-di-trans,octa-cis-undecaprenyl diphosphate + beta-D-GlcNAc-(1-&gt;4)-Mur2Ac(oyl-L-Ala-gamma-D-Glu-L-Lys-D-Ala-D-Ala)-di-trans,octa-cis-undecaprenyl diphosphate = [GlcNAc-(1-&gt;4)-Mur2Ac(oyl-L-Ala-gamma-D-Glu-L-Lys-D-Ala-D-Ala)](n+1)-di-trans,octa-cis-undecaprenyl diphosphate + di-trans,octa-cis-undecaprenyl diphosphate + H(+)</text>
        <dbReference type="Rhea" id="RHEA:23708"/>
        <dbReference type="Rhea" id="RHEA-COMP:9602"/>
        <dbReference type="Rhea" id="RHEA-COMP:9603"/>
        <dbReference type="ChEBI" id="CHEBI:15378"/>
        <dbReference type="ChEBI" id="CHEBI:58405"/>
        <dbReference type="ChEBI" id="CHEBI:60033"/>
        <dbReference type="ChEBI" id="CHEBI:78435"/>
        <dbReference type="EC" id="2.4.99.28"/>
    </reaction>
</comment>
<keyword evidence="9 11" id="KW-0472">Membrane</keyword>
<evidence type="ECO:0000313" key="13">
    <source>
        <dbReference type="EMBL" id="MCP1673275.1"/>
    </source>
</evidence>
<feature type="domain" description="Glycosyl transferase family 51" evidence="12">
    <location>
        <begin position="67"/>
        <end position="232"/>
    </location>
</feature>
<dbReference type="EMBL" id="JALJXV010000001">
    <property type="protein sequence ID" value="MCP1673275.1"/>
    <property type="molecule type" value="Genomic_DNA"/>
</dbReference>
<name>A0AAE3G0N2_9GAMM</name>
<dbReference type="GO" id="GO:0005886">
    <property type="term" value="C:plasma membrane"/>
    <property type="evidence" value="ECO:0007669"/>
    <property type="project" value="UniProtKB-SubCell"/>
</dbReference>
<dbReference type="InterPro" id="IPR036950">
    <property type="entry name" value="PBP_transglycosylase"/>
</dbReference>
<dbReference type="Proteomes" id="UP001205843">
    <property type="component" value="Unassembled WGS sequence"/>
</dbReference>
<comment type="function">
    <text evidence="11">Peptidoglycan polymerase that catalyzes glycan chain elongation from lipid-linked precursors.</text>
</comment>
<evidence type="ECO:0000256" key="7">
    <source>
        <dbReference type="ARBA" id="ARBA00022984"/>
    </source>
</evidence>
<keyword evidence="7 11" id="KW-0573">Peptidoglycan synthesis</keyword>
<accession>A0AAE3G0N2</accession>
<keyword evidence="5 11" id="KW-0812">Transmembrane</keyword>
<keyword evidence="2 11" id="KW-0997">Cell inner membrane</keyword>
<dbReference type="SUPFAM" id="SSF53955">
    <property type="entry name" value="Lysozyme-like"/>
    <property type="match status" value="1"/>
</dbReference>
<dbReference type="InterPro" id="IPR011812">
    <property type="entry name" value="Pep_trsgly"/>
</dbReference>
<gene>
    <name evidence="11" type="primary">mtgA</name>
    <name evidence="13" type="ORF">J2T57_000367</name>
</gene>
<evidence type="ECO:0000313" key="14">
    <source>
        <dbReference type="Proteomes" id="UP001205843"/>
    </source>
</evidence>
<evidence type="ECO:0000259" key="12">
    <source>
        <dbReference type="Pfam" id="PF00912"/>
    </source>
</evidence>
<dbReference type="InterPro" id="IPR001264">
    <property type="entry name" value="Glyco_trans_51"/>
</dbReference>
<evidence type="ECO:0000256" key="2">
    <source>
        <dbReference type="ARBA" id="ARBA00022519"/>
    </source>
</evidence>
<sequence>MNSRKDRSRHKRRWHWRSLLRWLLIAVLAFLLANILMVAGLRWVNPPTTAFVVQHNWAAFWSDDLDRARRQWVGWDDISPQMALAVIAAEDQRFPRHRGFDMDSIADAVADYRRTGRVRGASTISQQTAKNLFLWPGRSLFRKGIEAGYTVLIEGLWPKQRILEVYLNVAQFGPDIYGVEAASQAYFGKPASQLTAAEAALMAAVLPNPVRFRVDRPSEYVRGRQQWIQRQMRQLGDTRYLEQLAR</sequence>
<protein>
    <recommendedName>
        <fullName evidence="11">Biosynthetic peptidoglycan transglycosylase</fullName>
        <ecNumber evidence="11">2.4.99.28</ecNumber>
    </recommendedName>
    <alternativeName>
        <fullName evidence="11">Glycan polymerase</fullName>
    </alternativeName>
    <alternativeName>
        <fullName evidence="11">Peptidoglycan glycosyltransferase MtgA</fullName>
        <shortName evidence="11">PGT</shortName>
    </alternativeName>
</protein>
<dbReference type="PANTHER" id="PTHR30400">
    <property type="entry name" value="MONOFUNCTIONAL BIOSYNTHETIC PEPTIDOGLYCAN TRANSGLYCOSYLASE"/>
    <property type="match status" value="1"/>
</dbReference>
<dbReference type="AlphaFoldDB" id="A0AAE3G0N2"/>
<comment type="similarity">
    <text evidence="11">Belongs to the glycosyltransferase 51 family.</text>
</comment>
<reference evidence="13" key="1">
    <citation type="submission" date="2022-03" db="EMBL/GenBank/DDBJ databases">
        <title>Genomic Encyclopedia of Type Strains, Phase III (KMG-III): the genomes of soil and plant-associated and newly described type strains.</title>
        <authorList>
            <person name="Whitman W."/>
        </authorList>
    </citation>
    <scope>NUCLEOTIDE SEQUENCE</scope>
    <source>
        <strain evidence="13">ANL 6-2</strain>
    </source>
</reference>
<evidence type="ECO:0000256" key="8">
    <source>
        <dbReference type="ARBA" id="ARBA00022989"/>
    </source>
</evidence>
<keyword evidence="3 11" id="KW-0328">Glycosyltransferase</keyword>
<dbReference type="EC" id="2.4.99.28" evidence="11"/>
<keyword evidence="8 11" id="KW-1133">Transmembrane helix</keyword>
<keyword evidence="14" id="KW-1185">Reference proteome</keyword>
<organism evidence="13 14">
    <name type="scientific">Natronocella acetinitrilica</name>
    <dbReference type="NCBI Taxonomy" id="414046"/>
    <lineage>
        <taxon>Bacteria</taxon>
        <taxon>Pseudomonadati</taxon>
        <taxon>Pseudomonadota</taxon>
        <taxon>Gammaproteobacteria</taxon>
        <taxon>Chromatiales</taxon>
        <taxon>Ectothiorhodospiraceae</taxon>
        <taxon>Natronocella</taxon>
    </lineage>
</organism>